<name>A0A4Y2IWK3_ARAVE</name>
<proteinExistence type="predicted"/>
<keyword evidence="2" id="KW-1185">Reference proteome</keyword>
<evidence type="ECO:0000313" key="1">
    <source>
        <dbReference type="EMBL" id="GBM82187.1"/>
    </source>
</evidence>
<evidence type="ECO:0000313" key="2">
    <source>
        <dbReference type="Proteomes" id="UP000499080"/>
    </source>
</evidence>
<protein>
    <submittedName>
        <fullName evidence="1">Uncharacterized protein</fullName>
    </submittedName>
</protein>
<dbReference type="EMBL" id="BGPR01002994">
    <property type="protein sequence ID" value="GBM82187.1"/>
    <property type="molecule type" value="Genomic_DNA"/>
</dbReference>
<sequence>MILQLTTLLTPIFHNIMCLIRVPQIGRSDNVVDNMLVAVVSILDTERYCLQMLLLRKSGAVSFDDILTANGLRCITFQQACQVYGLLQCFQQWHVALNEAAQFQSPRQLRMLFI</sequence>
<dbReference type="AlphaFoldDB" id="A0A4Y2IWK3"/>
<gene>
    <name evidence="1" type="ORF">AVEN_179501_1</name>
</gene>
<comment type="caution">
    <text evidence="1">The sequence shown here is derived from an EMBL/GenBank/DDBJ whole genome shotgun (WGS) entry which is preliminary data.</text>
</comment>
<dbReference type="Proteomes" id="UP000499080">
    <property type="component" value="Unassembled WGS sequence"/>
</dbReference>
<dbReference type="OrthoDB" id="10053386at2759"/>
<organism evidence="1 2">
    <name type="scientific">Araneus ventricosus</name>
    <name type="common">Orbweaver spider</name>
    <name type="synonym">Epeira ventricosa</name>
    <dbReference type="NCBI Taxonomy" id="182803"/>
    <lineage>
        <taxon>Eukaryota</taxon>
        <taxon>Metazoa</taxon>
        <taxon>Ecdysozoa</taxon>
        <taxon>Arthropoda</taxon>
        <taxon>Chelicerata</taxon>
        <taxon>Arachnida</taxon>
        <taxon>Araneae</taxon>
        <taxon>Araneomorphae</taxon>
        <taxon>Entelegynae</taxon>
        <taxon>Araneoidea</taxon>
        <taxon>Araneidae</taxon>
        <taxon>Araneus</taxon>
    </lineage>
</organism>
<reference evidence="1 2" key="1">
    <citation type="journal article" date="2019" name="Sci. Rep.">
        <title>Orb-weaving spider Araneus ventricosus genome elucidates the spidroin gene catalogue.</title>
        <authorList>
            <person name="Kono N."/>
            <person name="Nakamura H."/>
            <person name="Ohtoshi R."/>
            <person name="Moran D.A.P."/>
            <person name="Shinohara A."/>
            <person name="Yoshida Y."/>
            <person name="Fujiwara M."/>
            <person name="Mori M."/>
            <person name="Tomita M."/>
            <person name="Arakawa K."/>
        </authorList>
    </citation>
    <scope>NUCLEOTIDE SEQUENCE [LARGE SCALE GENOMIC DNA]</scope>
</reference>
<accession>A0A4Y2IWK3</accession>